<dbReference type="Proteomes" id="UP000504604">
    <property type="component" value="Linkage group LG1"/>
</dbReference>
<keyword evidence="3" id="KW-1185">Reference proteome</keyword>
<dbReference type="GeneID" id="105168590"/>
<protein>
    <submittedName>
        <fullName evidence="4">Uncharacterized protein LOC105168590</fullName>
    </submittedName>
</protein>
<feature type="domain" description="DC1" evidence="2">
    <location>
        <begin position="73"/>
        <end position="121"/>
    </location>
</feature>
<dbReference type="Gramene" id="SIN_1008237.t">
    <property type="protein sequence ID" value="SIN_1008237.t.cds1"/>
    <property type="gene ID" value="SIN_1008237"/>
</dbReference>
<reference evidence="3" key="1">
    <citation type="submission" date="2024-10" db="UniProtKB">
        <authorList>
            <consortium name="RefSeq"/>
        </authorList>
    </citation>
    <scope>NUCLEOTIDE SEQUENCE [LARGE SCALE GENOMIC DNA]</scope>
    <source>
        <strain evidence="3">cv. Zhongzhi No. 13</strain>
    </source>
</reference>
<evidence type="ECO:0000313" key="3">
    <source>
        <dbReference type="Proteomes" id="UP000504604"/>
    </source>
</evidence>
<dbReference type="KEGG" id="sind:105168590"/>
<dbReference type="SUPFAM" id="SSF57889">
    <property type="entry name" value="Cysteine-rich domain"/>
    <property type="match status" value="1"/>
</dbReference>
<feature type="domain" description="DC1" evidence="2">
    <location>
        <begin position="131"/>
        <end position="178"/>
    </location>
</feature>
<accession>A0A6I9TN55</accession>
<dbReference type="InterPro" id="IPR004146">
    <property type="entry name" value="DC1"/>
</dbReference>
<gene>
    <name evidence="4" type="primary">LOC105168590</name>
</gene>
<dbReference type="OrthoDB" id="1877533at2759"/>
<evidence type="ECO:0000313" key="4">
    <source>
        <dbReference type="RefSeq" id="XP_011087030.1"/>
    </source>
</evidence>
<dbReference type="AlphaFoldDB" id="A0A6I9TN55"/>
<proteinExistence type="predicted"/>
<dbReference type="InParanoid" id="A0A6I9TN55"/>
<keyword evidence="1" id="KW-0677">Repeat</keyword>
<dbReference type="Pfam" id="PF03107">
    <property type="entry name" value="C1_2"/>
    <property type="match status" value="3"/>
</dbReference>
<dbReference type="RefSeq" id="XP_011087030.1">
    <property type="nucleotide sequence ID" value="XM_011088728.2"/>
</dbReference>
<organism evidence="3 4">
    <name type="scientific">Sesamum indicum</name>
    <name type="common">Oriental sesame</name>
    <name type="synonym">Sesamum orientale</name>
    <dbReference type="NCBI Taxonomy" id="4182"/>
    <lineage>
        <taxon>Eukaryota</taxon>
        <taxon>Viridiplantae</taxon>
        <taxon>Streptophyta</taxon>
        <taxon>Embryophyta</taxon>
        <taxon>Tracheophyta</taxon>
        <taxon>Spermatophyta</taxon>
        <taxon>Magnoliopsida</taxon>
        <taxon>eudicotyledons</taxon>
        <taxon>Gunneridae</taxon>
        <taxon>Pentapetalae</taxon>
        <taxon>asterids</taxon>
        <taxon>lamiids</taxon>
        <taxon>Lamiales</taxon>
        <taxon>Pedaliaceae</taxon>
        <taxon>Sesamum</taxon>
    </lineage>
</organism>
<reference evidence="4" key="2">
    <citation type="submission" date="2025-08" db="UniProtKB">
        <authorList>
            <consortium name="RefSeq"/>
        </authorList>
    </citation>
    <scope>IDENTIFICATION</scope>
</reference>
<evidence type="ECO:0000256" key="1">
    <source>
        <dbReference type="ARBA" id="ARBA00022737"/>
    </source>
</evidence>
<feature type="domain" description="DC1" evidence="2">
    <location>
        <begin position="17"/>
        <end position="63"/>
    </location>
</feature>
<dbReference type="InterPro" id="IPR046349">
    <property type="entry name" value="C1-like_sf"/>
</dbReference>
<evidence type="ECO:0000259" key="2">
    <source>
        <dbReference type="Pfam" id="PF03107"/>
    </source>
</evidence>
<name>A0A6I9TN55_SESIN</name>
<dbReference type="PANTHER" id="PTHR46288">
    <property type="entry name" value="PHORBOL-ESTER/DAG-TYPE DOMAIN-CONTAINING PROTEIN"/>
    <property type="match status" value="1"/>
</dbReference>
<dbReference type="PANTHER" id="PTHR46288:SF13">
    <property type="entry name" value="DC1 DOMAIN CONTAINING PROTEIN"/>
    <property type="match status" value="1"/>
</dbReference>
<sequence length="391" mass="41278">MGRISSEPQKETTTTHFSHPHPLKLINYQQTLNSASSCPGCNLKPSGMIYSCTTCHFFLHKKCFEMPKKITHPFHKEHAFTLLPEPAYAEGLFNCDACGETGNGFSYHCKPCGIDLHILCAAMPLSLTHVCHMHVLALTFGSPYGDKVFSCHICKGPGSDHWLYRCNLCGFDAHLNCARRVQPVQPPVQNRNDTNFMAFQSQGPMPQQAATCSRSVPWPNQPQVIRPQFVAATPQPMQPNFMPNPMMNTAAVGVPAGGLAMPPSGFNRNSNEFAIQAIQQMTNSNHAVAQAMLAGGTGGIGASFGDRGRQQLMQLISGLNHVGIGAGGIPGLSAVGGGGGGQDLLQSLMNSCVGGGGTDFLQSLLGGGNGLDFLGDGGLDLLGGALGGLGC</sequence>